<reference evidence="2 3" key="1">
    <citation type="submission" date="2023-04" db="EMBL/GenBank/DDBJ databases">
        <title>Genome of Basidiobolus ranarum AG-B5.</title>
        <authorList>
            <person name="Stajich J.E."/>
            <person name="Carter-House D."/>
            <person name="Gryganskyi A."/>
        </authorList>
    </citation>
    <scope>NUCLEOTIDE SEQUENCE [LARGE SCALE GENOMIC DNA]</scope>
    <source>
        <strain evidence="2 3">AG-B5</strain>
    </source>
</reference>
<protein>
    <recommendedName>
        <fullName evidence="1">Importin N-terminal domain-containing protein</fullName>
    </recommendedName>
</protein>
<dbReference type="InterPro" id="IPR011989">
    <property type="entry name" value="ARM-like"/>
</dbReference>
<dbReference type="InterPro" id="IPR001494">
    <property type="entry name" value="Importin-beta_N"/>
</dbReference>
<proteinExistence type="predicted"/>
<dbReference type="Pfam" id="PF03810">
    <property type="entry name" value="IBN_N"/>
    <property type="match status" value="1"/>
</dbReference>
<evidence type="ECO:0000313" key="2">
    <source>
        <dbReference type="EMBL" id="KAK9685410.1"/>
    </source>
</evidence>
<comment type="caution">
    <text evidence="2">The sequence shown here is derived from an EMBL/GenBank/DDBJ whole genome shotgun (WGS) entry which is preliminary data.</text>
</comment>
<dbReference type="Gene3D" id="1.25.10.10">
    <property type="entry name" value="Leucine-rich Repeat Variant"/>
    <property type="match status" value="1"/>
</dbReference>
<feature type="domain" description="Importin N-terminal" evidence="1">
    <location>
        <begin position="32"/>
        <end position="78"/>
    </location>
</feature>
<dbReference type="Proteomes" id="UP001479436">
    <property type="component" value="Unassembled WGS sequence"/>
</dbReference>
<feature type="non-terminal residue" evidence="2">
    <location>
        <position position="79"/>
    </location>
</feature>
<dbReference type="EMBL" id="JASJQH010009004">
    <property type="protein sequence ID" value="KAK9685410.1"/>
    <property type="molecule type" value="Genomic_DNA"/>
</dbReference>
<keyword evidence="3" id="KW-1185">Reference proteome</keyword>
<gene>
    <name evidence="2" type="ORF">K7432_015502</name>
</gene>
<evidence type="ECO:0000259" key="1">
    <source>
        <dbReference type="Pfam" id="PF03810"/>
    </source>
</evidence>
<dbReference type="SUPFAM" id="SSF48371">
    <property type="entry name" value="ARM repeat"/>
    <property type="match status" value="1"/>
</dbReference>
<name>A0ABR2VN00_9FUNG</name>
<dbReference type="InterPro" id="IPR016024">
    <property type="entry name" value="ARM-type_fold"/>
</dbReference>
<evidence type="ECO:0000313" key="3">
    <source>
        <dbReference type="Proteomes" id="UP001479436"/>
    </source>
</evidence>
<organism evidence="2 3">
    <name type="scientific">Basidiobolus ranarum</name>
    <dbReference type="NCBI Taxonomy" id="34480"/>
    <lineage>
        <taxon>Eukaryota</taxon>
        <taxon>Fungi</taxon>
        <taxon>Fungi incertae sedis</taxon>
        <taxon>Zoopagomycota</taxon>
        <taxon>Entomophthoromycotina</taxon>
        <taxon>Basidiobolomycetes</taxon>
        <taxon>Basidiobolales</taxon>
        <taxon>Basidiobolaceae</taxon>
        <taxon>Basidiobolus</taxon>
    </lineage>
</organism>
<accession>A0ABR2VN00</accession>
<sequence>MNWAPRQEDLLQLLQLLKDSISSNNEVQTMVQQKLDSFNKIPDYNNYLIYILTQMPQEEASIRAIPRLLLKNNVRIHFL</sequence>